<keyword evidence="1" id="KW-0472">Membrane</keyword>
<organism evidence="2">
    <name type="scientific">marine metagenome</name>
    <dbReference type="NCBI Taxonomy" id="408172"/>
    <lineage>
        <taxon>unclassified sequences</taxon>
        <taxon>metagenomes</taxon>
        <taxon>ecological metagenomes</taxon>
    </lineage>
</organism>
<evidence type="ECO:0000256" key="1">
    <source>
        <dbReference type="SAM" id="Phobius"/>
    </source>
</evidence>
<protein>
    <submittedName>
        <fullName evidence="2">Uncharacterized protein</fullName>
    </submittedName>
</protein>
<feature type="non-terminal residue" evidence="2">
    <location>
        <position position="1"/>
    </location>
</feature>
<name>A0A381XIK8_9ZZZZ</name>
<gene>
    <name evidence="2" type="ORF">METZ01_LOCUS117155</name>
</gene>
<dbReference type="AlphaFoldDB" id="A0A381XIK8"/>
<sequence>FIKMSSSYKNPSTNISKEQEKQENLGKAMSIVGISILIVITLLKII</sequence>
<accession>A0A381XIK8</accession>
<keyword evidence="1" id="KW-0812">Transmembrane</keyword>
<dbReference type="EMBL" id="UINC01015232">
    <property type="protein sequence ID" value="SVA64301.1"/>
    <property type="molecule type" value="Genomic_DNA"/>
</dbReference>
<keyword evidence="1" id="KW-1133">Transmembrane helix</keyword>
<evidence type="ECO:0000313" key="2">
    <source>
        <dbReference type="EMBL" id="SVA64301.1"/>
    </source>
</evidence>
<reference evidence="2" key="1">
    <citation type="submission" date="2018-05" db="EMBL/GenBank/DDBJ databases">
        <authorList>
            <person name="Lanie J.A."/>
            <person name="Ng W.-L."/>
            <person name="Kazmierczak K.M."/>
            <person name="Andrzejewski T.M."/>
            <person name="Davidsen T.M."/>
            <person name="Wayne K.J."/>
            <person name="Tettelin H."/>
            <person name="Glass J.I."/>
            <person name="Rusch D."/>
            <person name="Podicherti R."/>
            <person name="Tsui H.-C.T."/>
            <person name="Winkler M.E."/>
        </authorList>
    </citation>
    <scope>NUCLEOTIDE SEQUENCE</scope>
</reference>
<proteinExistence type="predicted"/>
<feature type="transmembrane region" description="Helical" evidence="1">
    <location>
        <begin position="28"/>
        <end position="45"/>
    </location>
</feature>